<sequence>MPVNALTTEAGLKVGPVLLDTLIKHYFDRHKTTTADGKPITRLRQDELMYDEVFNVVKIGQSFLRASSFHTVEDVQGFANMRTPSPPWVRVVRLVVPMSSCDDAAKHLIAALGGEEAARRVVGGVKWWQVRGIDGVDAQWITTKKDWQEAKRRREKAKETESSAHASTDSATYQKDMDEMRCILYSHGDLFLIRPPPGSAHCPVNPTHIVIAGDSAGGGLSLALLQVIRDSGLPMPAGGVLISPWCDLTHSFSSVHTNTATDVIPEWGLSLQKPSVLWPPPPDELSSRVHASLRSRIREVFRTDQTYDPTATMLSMAQAPASAGHPVDVGTTTSLPTSSSQSHSETVSLVARSGEILSTSNQLHLYTQNSLIPHPLVSPVLSYLGGLPPLLIIASDKEVLRDEIIHMWVYKLLMPPEYYANEAHKAANPDKFPIKDSTRALYPVLEGIEGRHNPTKVHLQVYDDAAHVLPVLFSFTTPAKFCFRAIATFCKHVTGIAPTPQSPLGSPPSSPIRESSHPLRSQSSFGTRNFMSKSRKESIESGDALGSQVPPPSTFTDSSMRKSLRRSLSASLCRATSARSSSRSRSEVGVQAATAESAPSLPHREQSTTSSDVGGPRFAAEVHTPLTPLNTEDATSLTAGDPRVYGELSGTPWDGTMMRERISTHGVIRALEPDDELGALGIDPDIIGRLSELTLRRYLEAQTKFDKKFSHTIRTIEKDRRHNLKLAKKDVARNMAVLHHALMREEDSPGPGTPKGLKEGLLASTGSWSWAWALDGQEGPPPSSIVSRRDTREARRLAKVADQALLQDDQALSGNRFWSAVVNFLTITPDRDKPKTEGIKILPSVTKRASRISRFIRKNSVTDNEKSAPQTSVG</sequence>
<evidence type="ECO:0000256" key="1">
    <source>
        <dbReference type="ARBA" id="ARBA00022801"/>
    </source>
</evidence>
<dbReference type="Proteomes" id="UP000775547">
    <property type="component" value="Unassembled WGS sequence"/>
</dbReference>
<evidence type="ECO:0000313" key="5">
    <source>
        <dbReference type="Proteomes" id="UP000775547"/>
    </source>
</evidence>
<gene>
    <name evidence="4" type="ORF">DXG03_001430</name>
</gene>
<name>A0A9P7GCY3_9AGAR</name>
<dbReference type="InterPro" id="IPR013094">
    <property type="entry name" value="AB_hydrolase_3"/>
</dbReference>
<reference evidence="4" key="2">
    <citation type="submission" date="2021-10" db="EMBL/GenBank/DDBJ databases">
        <title>Phylogenomics reveals ancestral predisposition of the termite-cultivated fungus Termitomyces towards a domesticated lifestyle.</title>
        <authorList>
            <person name="Auxier B."/>
            <person name="Grum-Grzhimaylo A."/>
            <person name="Cardenas M.E."/>
            <person name="Lodge J.D."/>
            <person name="Laessoe T."/>
            <person name="Pedersen O."/>
            <person name="Smith M.E."/>
            <person name="Kuyper T.W."/>
            <person name="Franco-Molano E.A."/>
            <person name="Baroni T.J."/>
            <person name="Aanen D.K."/>
        </authorList>
    </citation>
    <scope>NUCLEOTIDE SEQUENCE</scope>
    <source>
        <strain evidence="4">AP01</strain>
        <tissue evidence="4">Mycelium</tissue>
    </source>
</reference>
<feature type="compositionally biased region" description="Low complexity" evidence="2">
    <location>
        <begin position="566"/>
        <end position="583"/>
    </location>
</feature>
<accession>A0A9P7GCY3</accession>
<dbReference type="PANTHER" id="PTHR48081:SF5">
    <property type="entry name" value="ALPHA_BETA HYDROLASE FOLD-3 DOMAIN-CONTAINING PROTEIN"/>
    <property type="match status" value="1"/>
</dbReference>
<evidence type="ECO:0000256" key="2">
    <source>
        <dbReference type="SAM" id="MobiDB-lite"/>
    </source>
</evidence>
<feature type="region of interest" description="Disordered" evidence="2">
    <location>
        <begin position="498"/>
        <end position="652"/>
    </location>
</feature>
<dbReference type="PANTHER" id="PTHR48081">
    <property type="entry name" value="AB HYDROLASE SUPERFAMILY PROTEIN C4A8.06C"/>
    <property type="match status" value="1"/>
</dbReference>
<dbReference type="Pfam" id="PF07859">
    <property type="entry name" value="Abhydrolase_3"/>
    <property type="match status" value="1"/>
</dbReference>
<dbReference type="OrthoDB" id="1662883at2759"/>
<feature type="compositionally biased region" description="Polar residues" evidence="2">
    <location>
        <begin position="518"/>
        <end position="532"/>
    </location>
</feature>
<dbReference type="InterPro" id="IPR029058">
    <property type="entry name" value="AB_hydrolase_fold"/>
</dbReference>
<dbReference type="Gene3D" id="3.40.50.1820">
    <property type="entry name" value="alpha/beta hydrolase"/>
    <property type="match status" value="1"/>
</dbReference>
<feature type="compositionally biased region" description="Polar residues" evidence="2">
    <location>
        <begin position="627"/>
        <end position="638"/>
    </location>
</feature>
<dbReference type="InterPro" id="IPR050300">
    <property type="entry name" value="GDXG_lipolytic_enzyme"/>
</dbReference>
<dbReference type="AlphaFoldDB" id="A0A9P7GCY3"/>
<evidence type="ECO:0000259" key="3">
    <source>
        <dbReference type="Pfam" id="PF07859"/>
    </source>
</evidence>
<organism evidence="4 5">
    <name type="scientific">Asterophora parasitica</name>
    <dbReference type="NCBI Taxonomy" id="117018"/>
    <lineage>
        <taxon>Eukaryota</taxon>
        <taxon>Fungi</taxon>
        <taxon>Dikarya</taxon>
        <taxon>Basidiomycota</taxon>
        <taxon>Agaricomycotina</taxon>
        <taxon>Agaricomycetes</taxon>
        <taxon>Agaricomycetidae</taxon>
        <taxon>Agaricales</taxon>
        <taxon>Tricholomatineae</taxon>
        <taxon>Lyophyllaceae</taxon>
        <taxon>Asterophora</taxon>
    </lineage>
</organism>
<dbReference type="EMBL" id="JABCKV010000013">
    <property type="protein sequence ID" value="KAG5647060.1"/>
    <property type="molecule type" value="Genomic_DNA"/>
</dbReference>
<evidence type="ECO:0000313" key="4">
    <source>
        <dbReference type="EMBL" id="KAG5647060.1"/>
    </source>
</evidence>
<proteinExistence type="predicted"/>
<feature type="region of interest" description="Disordered" evidence="2">
    <location>
        <begin position="148"/>
        <end position="171"/>
    </location>
</feature>
<keyword evidence="5" id="KW-1185">Reference proteome</keyword>
<comment type="caution">
    <text evidence="4">The sequence shown here is derived from an EMBL/GenBank/DDBJ whole genome shotgun (WGS) entry which is preliminary data.</text>
</comment>
<protein>
    <recommendedName>
        <fullName evidence="3">Alpha/beta hydrolase fold-3 domain-containing protein</fullName>
    </recommendedName>
</protein>
<dbReference type="SUPFAM" id="SSF53474">
    <property type="entry name" value="alpha/beta-Hydrolases"/>
    <property type="match status" value="1"/>
</dbReference>
<keyword evidence="1" id="KW-0378">Hydrolase</keyword>
<feature type="compositionally biased region" description="Basic and acidic residues" evidence="2">
    <location>
        <begin position="148"/>
        <end position="162"/>
    </location>
</feature>
<feature type="domain" description="Alpha/beta hydrolase fold-3" evidence="3">
    <location>
        <begin position="204"/>
        <end position="258"/>
    </location>
</feature>
<reference evidence="4" key="1">
    <citation type="submission" date="2020-07" db="EMBL/GenBank/DDBJ databases">
        <authorList>
            <person name="Nieuwenhuis M."/>
            <person name="Van De Peppel L.J.J."/>
        </authorList>
    </citation>
    <scope>NUCLEOTIDE SEQUENCE</scope>
    <source>
        <strain evidence="4">AP01</strain>
        <tissue evidence="4">Mycelium</tissue>
    </source>
</reference>
<dbReference type="GO" id="GO:0016787">
    <property type="term" value="F:hydrolase activity"/>
    <property type="evidence" value="ECO:0007669"/>
    <property type="project" value="UniProtKB-KW"/>
</dbReference>